<keyword evidence="4" id="KW-0808">Transferase</keyword>
<evidence type="ECO:0000256" key="8">
    <source>
        <dbReference type="ARBA" id="ARBA00038543"/>
    </source>
</evidence>
<dbReference type="SMART" id="SM00220">
    <property type="entry name" value="S_TKc"/>
    <property type="match status" value="1"/>
</dbReference>
<dbReference type="InterPro" id="IPR050108">
    <property type="entry name" value="CDK"/>
</dbReference>
<dbReference type="EC" id="2.7.11.22" evidence="2"/>
<evidence type="ECO:0000256" key="4">
    <source>
        <dbReference type="ARBA" id="ARBA00022679"/>
    </source>
</evidence>
<dbReference type="GO" id="GO:0005524">
    <property type="term" value="F:ATP binding"/>
    <property type="evidence" value="ECO:0007669"/>
    <property type="project" value="UniProtKB-KW"/>
</dbReference>
<dbReference type="GO" id="GO:0000307">
    <property type="term" value="C:cyclin-dependent protein kinase holoenzyme complex"/>
    <property type="evidence" value="ECO:0007669"/>
    <property type="project" value="TreeGrafter"/>
</dbReference>
<evidence type="ECO:0000259" key="14">
    <source>
        <dbReference type="PROSITE" id="PS50011"/>
    </source>
</evidence>
<dbReference type="Proteomes" id="UP000572268">
    <property type="component" value="Unassembled WGS sequence"/>
</dbReference>
<dbReference type="GO" id="GO:0007165">
    <property type="term" value="P:signal transduction"/>
    <property type="evidence" value="ECO:0007669"/>
    <property type="project" value="TreeGrafter"/>
</dbReference>
<dbReference type="FunFam" id="1.10.510.10:FF:000574">
    <property type="entry name" value="Cell division related protein kinase 2"/>
    <property type="match status" value="1"/>
</dbReference>
<organism evidence="15 16">
    <name type="scientific">Perkinsus olseni</name>
    <name type="common">Perkinsus atlanticus</name>
    <dbReference type="NCBI Taxonomy" id="32597"/>
    <lineage>
        <taxon>Eukaryota</taxon>
        <taxon>Sar</taxon>
        <taxon>Alveolata</taxon>
        <taxon>Perkinsozoa</taxon>
        <taxon>Perkinsea</taxon>
        <taxon>Perkinsida</taxon>
        <taxon>Perkinsidae</taxon>
        <taxon>Perkinsus</taxon>
    </lineage>
</organism>
<dbReference type="EMBL" id="JABANN010000742">
    <property type="protein sequence ID" value="KAF4654176.1"/>
    <property type="molecule type" value="Genomic_DNA"/>
</dbReference>
<dbReference type="GO" id="GO:0005737">
    <property type="term" value="C:cytoplasm"/>
    <property type="evidence" value="ECO:0007669"/>
    <property type="project" value="TreeGrafter"/>
</dbReference>
<dbReference type="Gene3D" id="3.30.200.20">
    <property type="entry name" value="Phosphorylase Kinase, domain 1"/>
    <property type="match status" value="1"/>
</dbReference>
<comment type="similarity">
    <text evidence="1">Belongs to the protein kinase superfamily. CMGC Ser/Thr protein kinase family. CDC2/CDKX subfamily.</text>
</comment>
<feature type="domain" description="Protein kinase" evidence="14">
    <location>
        <begin position="61"/>
        <end position="357"/>
    </location>
</feature>
<name>A0A7J6L4R3_PEROL</name>
<dbReference type="SUPFAM" id="SSF56112">
    <property type="entry name" value="Protein kinase-like (PK-like)"/>
    <property type="match status" value="1"/>
</dbReference>
<accession>A0A7J6L4R3</accession>
<evidence type="ECO:0000256" key="13">
    <source>
        <dbReference type="ARBA" id="ARBA00048367"/>
    </source>
</evidence>
<keyword evidence="3" id="KW-0723">Serine/threonine-protein kinase</keyword>
<evidence type="ECO:0000256" key="12">
    <source>
        <dbReference type="ARBA" id="ARBA00047811"/>
    </source>
</evidence>
<dbReference type="Gene3D" id="1.10.510.10">
    <property type="entry name" value="Transferase(Phosphotransferase) domain 1"/>
    <property type="match status" value="1"/>
</dbReference>
<evidence type="ECO:0000256" key="7">
    <source>
        <dbReference type="ARBA" id="ARBA00022840"/>
    </source>
</evidence>
<evidence type="ECO:0000256" key="2">
    <source>
        <dbReference type="ARBA" id="ARBA00012425"/>
    </source>
</evidence>
<evidence type="ECO:0000256" key="6">
    <source>
        <dbReference type="ARBA" id="ARBA00022777"/>
    </source>
</evidence>
<comment type="subunit">
    <text evidence="8">May form a complex composed of at least the catalytic subunit CRK2 and a cyclin.</text>
</comment>
<keyword evidence="5" id="KW-0547">Nucleotide-binding</keyword>
<comment type="caution">
    <text evidence="15">The sequence shown here is derived from an EMBL/GenBank/DDBJ whole genome shotgun (WGS) entry which is preliminary data.</text>
</comment>
<protein>
    <recommendedName>
        <fullName evidence="9">Cyclin-dependent kinase 2 homolog</fullName>
        <ecNumber evidence="2">2.7.11.22</ecNumber>
    </recommendedName>
    <alternativeName>
        <fullName evidence="10">Cell division control protein 2 homolog</fullName>
    </alternativeName>
    <alternativeName>
        <fullName evidence="11">cdc2-related kinase 2</fullName>
    </alternativeName>
</protein>
<evidence type="ECO:0000256" key="5">
    <source>
        <dbReference type="ARBA" id="ARBA00022741"/>
    </source>
</evidence>
<dbReference type="GO" id="GO:0010389">
    <property type="term" value="P:regulation of G2/M transition of mitotic cell cycle"/>
    <property type="evidence" value="ECO:0007669"/>
    <property type="project" value="TreeGrafter"/>
</dbReference>
<dbReference type="Pfam" id="PF00069">
    <property type="entry name" value="Pkinase"/>
    <property type="match status" value="1"/>
</dbReference>
<dbReference type="InterPro" id="IPR000719">
    <property type="entry name" value="Prot_kinase_dom"/>
</dbReference>
<dbReference type="PANTHER" id="PTHR24056">
    <property type="entry name" value="CELL DIVISION PROTEIN KINASE"/>
    <property type="match status" value="1"/>
</dbReference>
<evidence type="ECO:0000256" key="9">
    <source>
        <dbReference type="ARBA" id="ARBA00039612"/>
    </source>
</evidence>
<evidence type="ECO:0000256" key="1">
    <source>
        <dbReference type="ARBA" id="ARBA00006485"/>
    </source>
</evidence>
<evidence type="ECO:0000256" key="10">
    <source>
        <dbReference type="ARBA" id="ARBA00041902"/>
    </source>
</evidence>
<dbReference type="PANTHER" id="PTHR24056:SF254">
    <property type="entry name" value="CYCLIN-DEPENDENT KINASE 2"/>
    <property type="match status" value="1"/>
</dbReference>
<keyword evidence="7" id="KW-0067">ATP-binding</keyword>
<dbReference type="InterPro" id="IPR008271">
    <property type="entry name" value="Ser/Thr_kinase_AS"/>
</dbReference>
<keyword evidence="6 15" id="KW-0418">Kinase</keyword>
<evidence type="ECO:0000256" key="11">
    <source>
        <dbReference type="ARBA" id="ARBA00042858"/>
    </source>
</evidence>
<comment type="catalytic activity">
    <reaction evidence="12">
        <text>L-threonyl-[protein] + ATP = O-phospho-L-threonyl-[protein] + ADP + H(+)</text>
        <dbReference type="Rhea" id="RHEA:46608"/>
        <dbReference type="Rhea" id="RHEA-COMP:11060"/>
        <dbReference type="Rhea" id="RHEA-COMP:11605"/>
        <dbReference type="ChEBI" id="CHEBI:15378"/>
        <dbReference type="ChEBI" id="CHEBI:30013"/>
        <dbReference type="ChEBI" id="CHEBI:30616"/>
        <dbReference type="ChEBI" id="CHEBI:61977"/>
        <dbReference type="ChEBI" id="CHEBI:456216"/>
        <dbReference type="EC" id="2.7.11.22"/>
    </reaction>
</comment>
<dbReference type="GO" id="GO:0030332">
    <property type="term" value="F:cyclin binding"/>
    <property type="evidence" value="ECO:0007669"/>
    <property type="project" value="TreeGrafter"/>
</dbReference>
<evidence type="ECO:0000313" key="16">
    <source>
        <dbReference type="Proteomes" id="UP000572268"/>
    </source>
</evidence>
<gene>
    <name evidence="15" type="primary">CDC28</name>
    <name evidence="15" type="ORF">FOL46_008844</name>
</gene>
<reference evidence="15 16" key="1">
    <citation type="submission" date="2020-04" db="EMBL/GenBank/DDBJ databases">
        <title>Perkinsus olseni comparative genomics.</title>
        <authorList>
            <person name="Bogema D.R."/>
        </authorList>
    </citation>
    <scope>NUCLEOTIDE SEQUENCE [LARGE SCALE GENOMIC DNA]</scope>
    <source>
        <strain evidence="15">ATCC PRA-31</strain>
    </source>
</reference>
<dbReference type="InterPro" id="IPR011009">
    <property type="entry name" value="Kinase-like_dom_sf"/>
</dbReference>
<dbReference type="GO" id="GO:0004693">
    <property type="term" value="F:cyclin-dependent protein serine/threonine kinase activity"/>
    <property type="evidence" value="ECO:0007669"/>
    <property type="project" value="UniProtKB-EC"/>
</dbReference>
<dbReference type="GO" id="GO:0010468">
    <property type="term" value="P:regulation of gene expression"/>
    <property type="evidence" value="ECO:0007669"/>
    <property type="project" value="TreeGrafter"/>
</dbReference>
<dbReference type="PROSITE" id="PS00108">
    <property type="entry name" value="PROTEIN_KINASE_ST"/>
    <property type="match status" value="1"/>
</dbReference>
<evidence type="ECO:0000256" key="3">
    <source>
        <dbReference type="ARBA" id="ARBA00022527"/>
    </source>
</evidence>
<proteinExistence type="inferred from homology"/>
<dbReference type="PROSITE" id="PS50011">
    <property type="entry name" value="PROTEIN_KINASE_DOM"/>
    <property type="match status" value="1"/>
</dbReference>
<evidence type="ECO:0000313" key="15">
    <source>
        <dbReference type="EMBL" id="KAF4654176.1"/>
    </source>
</evidence>
<dbReference type="AlphaFoldDB" id="A0A7J6L4R3"/>
<comment type="catalytic activity">
    <reaction evidence="13">
        <text>L-seryl-[protein] + ATP = O-phospho-L-seryl-[protein] + ADP + H(+)</text>
        <dbReference type="Rhea" id="RHEA:17989"/>
        <dbReference type="Rhea" id="RHEA-COMP:9863"/>
        <dbReference type="Rhea" id="RHEA-COMP:11604"/>
        <dbReference type="ChEBI" id="CHEBI:15378"/>
        <dbReference type="ChEBI" id="CHEBI:29999"/>
        <dbReference type="ChEBI" id="CHEBI:30616"/>
        <dbReference type="ChEBI" id="CHEBI:83421"/>
        <dbReference type="ChEBI" id="CHEBI:456216"/>
        <dbReference type="EC" id="2.7.11.22"/>
    </reaction>
</comment>
<sequence length="395" mass="44499">MVATLLPPAIQHGEVTAGVPRYGRPRHYYSGNNSDHHHHYGDDGKILDDDGLLSKCKEMLYHMYKHIVHSAPPASAVHEYHHHPPNNTSFFPTLDKDAGAFEFEQRLDQEDEGVPSTAIREVSLLKELKHPNIVKLLDVFCSQKKLYLIFEFVDLDLKKHMKQVGGLTKDKVQSFAYQLLLGTNYCHEYRVIHRDLKPQNLLIDADGTLKLADFGLARAFSLPIPKYTHEVVTVWYRAPEILLGSSKYSIPIDNWSVGCIIAEMATNTPLFPGDSEIDTIFRIFRKLGTPNESVWAGVRSLPDFKDTFPQWRPRGWENIPGLMDKLGPAGCDLLSMFLAYNPADRLSCKRGLEHPYFAALDKTQFHDSIITAAGDKSYDMSNSDGNGSIKTVTSS</sequence>
<dbReference type="GO" id="GO:0005634">
    <property type="term" value="C:nucleus"/>
    <property type="evidence" value="ECO:0007669"/>
    <property type="project" value="TreeGrafter"/>
</dbReference>
<dbReference type="GO" id="GO:0000082">
    <property type="term" value="P:G1/S transition of mitotic cell cycle"/>
    <property type="evidence" value="ECO:0007669"/>
    <property type="project" value="TreeGrafter"/>
</dbReference>